<feature type="region of interest" description="Disordered" evidence="1">
    <location>
        <begin position="35"/>
        <end position="92"/>
    </location>
</feature>
<evidence type="ECO:0000313" key="3">
    <source>
        <dbReference type="Proteomes" id="UP000194360"/>
    </source>
</evidence>
<dbReference type="EMBL" id="MIGB01000037">
    <property type="protein sequence ID" value="OSY36627.1"/>
    <property type="molecule type" value="Genomic_DNA"/>
</dbReference>
<comment type="caution">
    <text evidence="2">The sequence shown here is derived from an EMBL/GenBank/DDBJ whole genome shotgun (WGS) entry which is preliminary data.</text>
</comment>
<protein>
    <submittedName>
        <fullName evidence="2">Uncharacterized protein</fullName>
    </submittedName>
</protein>
<keyword evidence="3" id="KW-1185">Reference proteome</keyword>
<evidence type="ECO:0000313" key="2">
    <source>
        <dbReference type="EMBL" id="OSY36627.1"/>
    </source>
</evidence>
<dbReference type="Proteomes" id="UP000194360">
    <property type="component" value="Unassembled WGS sequence"/>
</dbReference>
<sequence length="92" mass="9835">MTEPLHPELAAAELAPRDAVTISYRAAAQVLNGATHAARDGYQPRPVDEDQLGDRVAAPCTTPATPRSSPRPSSATPSRSRTRSWPIASTTW</sequence>
<evidence type="ECO:0000256" key="1">
    <source>
        <dbReference type="SAM" id="MobiDB-lite"/>
    </source>
</evidence>
<proteinExistence type="predicted"/>
<organism evidence="2 3">
    <name type="scientific">Pseudonocardia autotrophica</name>
    <name type="common">Amycolata autotrophica</name>
    <name type="synonym">Nocardia autotrophica</name>
    <dbReference type="NCBI Taxonomy" id="2074"/>
    <lineage>
        <taxon>Bacteria</taxon>
        <taxon>Bacillati</taxon>
        <taxon>Actinomycetota</taxon>
        <taxon>Actinomycetes</taxon>
        <taxon>Pseudonocardiales</taxon>
        <taxon>Pseudonocardiaceae</taxon>
        <taxon>Pseudonocardia</taxon>
    </lineage>
</organism>
<gene>
    <name evidence="2" type="ORF">BG845_05232</name>
</gene>
<feature type="compositionally biased region" description="Low complexity" evidence="1">
    <location>
        <begin position="61"/>
        <end position="79"/>
    </location>
</feature>
<dbReference type="AlphaFoldDB" id="A0A1Y2MPL3"/>
<name>A0A1Y2MPL3_PSEAH</name>
<reference evidence="2 3" key="1">
    <citation type="submission" date="2016-09" db="EMBL/GenBank/DDBJ databases">
        <title>Pseudonocardia autotrophica DSM535, a candidate organism with high potential of specific P450 cytochromes.</title>
        <authorList>
            <person name="Grumaz C."/>
            <person name="Vainshtein Y."/>
            <person name="Kirstahler P."/>
            <person name="Sohn K."/>
        </authorList>
    </citation>
    <scope>NUCLEOTIDE SEQUENCE [LARGE SCALE GENOMIC DNA]</scope>
    <source>
        <strain evidence="2 3">DSM 535</strain>
    </source>
</reference>
<accession>A0A1Y2MPL3</accession>